<evidence type="ECO:0000313" key="8">
    <source>
        <dbReference type="EMBL" id="RPF54871.1"/>
    </source>
</evidence>
<dbReference type="HAMAP" id="MF_00362">
    <property type="entry name" value="Ribosomal_uL10"/>
    <property type="match status" value="1"/>
</dbReference>
<comment type="subunit">
    <text evidence="7">Part of the ribosomal stalk of the 50S ribosomal subunit. The N-terminus interacts with L11 and the large rRNA to form the base of the stalk. The C-terminus forms an elongated spine to which L12 dimers bind in a sequential fashion forming a multimeric L10(L12)X complex.</text>
</comment>
<evidence type="ECO:0000256" key="1">
    <source>
        <dbReference type="ARBA" id="ARBA00008889"/>
    </source>
</evidence>
<dbReference type="FunFam" id="3.30.70.1730:FF:000001">
    <property type="entry name" value="50S ribosomal protein L10"/>
    <property type="match status" value="1"/>
</dbReference>
<dbReference type="InterPro" id="IPR047865">
    <property type="entry name" value="Ribosomal_uL10_bac_type"/>
</dbReference>
<dbReference type="CDD" id="cd05797">
    <property type="entry name" value="Ribosomal_L10"/>
    <property type="match status" value="1"/>
</dbReference>
<keyword evidence="3 7" id="KW-0694">RNA-binding</keyword>
<comment type="similarity">
    <text evidence="1 7">Belongs to the universal ribosomal protein uL10 family.</text>
</comment>
<evidence type="ECO:0000256" key="5">
    <source>
        <dbReference type="ARBA" id="ARBA00023274"/>
    </source>
</evidence>
<dbReference type="RefSeq" id="WP_077140929.1">
    <property type="nucleotide sequence ID" value="NZ_CBCSGK010000006.1"/>
</dbReference>
<dbReference type="InterPro" id="IPR001790">
    <property type="entry name" value="Ribosomal_uL10"/>
</dbReference>
<dbReference type="Gene3D" id="3.30.70.1730">
    <property type="match status" value="1"/>
</dbReference>
<dbReference type="Proteomes" id="UP000277108">
    <property type="component" value="Unassembled WGS sequence"/>
</dbReference>
<dbReference type="GO" id="GO:0006412">
    <property type="term" value="P:translation"/>
    <property type="evidence" value="ECO:0007669"/>
    <property type="project" value="UniProtKB-UniRule"/>
</dbReference>
<comment type="function">
    <text evidence="7">Forms part of the ribosomal stalk, playing a central role in the interaction of the ribosome with GTP-bound translation factors.</text>
</comment>
<keyword evidence="2 7" id="KW-0699">rRNA-binding</keyword>
<keyword evidence="4 7" id="KW-0689">Ribosomal protein</keyword>
<keyword evidence="5 7" id="KW-0687">Ribonucleoprotein</keyword>
<sequence>MSKIIEMKQQKVDEIAEQLKNSVSTIVVDYRGLDVAEVTELRKQLRDAGVQFKVYKNTLVRRAAEKAEIEGLDEFLTGPNAIAFSNEEVVTPAKILNDFAKEHEALEIKTGVIEGTLTSVEDVKAIASLPSREGLISMVLSVLQAPVRNFAYAVKAVGEQKESGSEEEAAE</sequence>
<dbReference type="GO" id="GO:0070180">
    <property type="term" value="F:large ribosomal subunit rRNA binding"/>
    <property type="evidence" value="ECO:0007669"/>
    <property type="project" value="UniProtKB-UniRule"/>
</dbReference>
<dbReference type="SUPFAM" id="SSF160369">
    <property type="entry name" value="Ribosomal protein L10-like"/>
    <property type="match status" value="1"/>
</dbReference>
<protein>
    <recommendedName>
        <fullName evidence="6 7">Large ribosomal subunit protein uL10</fullName>
    </recommendedName>
</protein>
<evidence type="ECO:0000256" key="2">
    <source>
        <dbReference type="ARBA" id="ARBA00022730"/>
    </source>
</evidence>
<dbReference type="OrthoDB" id="9808307at2"/>
<dbReference type="GO" id="GO:0005840">
    <property type="term" value="C:ribosome"/>
    <property type="evidence" value="ECO:0007669"/>
    <property type="project" value="UniProtKB-KW"/>
</dbReference>
<dbReference type="STRING" id="1849491.BVH56_07965"/>
<dbReference type="AlphaFoldDB" id="A0A1Q1G398"/>
<evidence type="ECO:0000256" key="6">
    <source>
        <dbReference type="ARBA" id="ARBA00035202"/>
    </source>
</evidence>
<dbReference type="InterPro" id="IPR043141">
    <property type="entry name" value="Ribosomal_uL10-like_sf"/>
</dbReference>
<comment type="caution">
    <text evidence="8">The sequence shown here is derived from an EMBL/GenBank/DDBJ whole genome shotgun (WGS) entry which is preliminary data.</text>
</comment>
<gene>
    <name evidence="7" type="primary">rplJ</name>
    <name evidence="8" type="ORF">EDD62_1651</name>
</gene>
<dbReference type="Gene3D" id="6.10.250.290">
    <property type="match status" value="1"/>
</dbReference>
<dbReference type="InterPro" id="IPR022973">
    <property type="entry name" value="Ribosomal_uL10_bac"/>
</dbReference>
<organism evidence="8 9">
    <name type="scientific">Abyssicoccus albus</name>
    <dbReference type="NCBI Taxonomy" id="1817405"/>
    <lineage>
        <taxon>Bacteria</taxon>
        <taxon>Bacillati</taxon>
        <taxon>Bacillota</taxon>
        <taxon>Bacilli</taxon>
        <taxon>Bacillales</taxon>
        <taxon>Abyssicoccaceae</taxon>
    </lineage>
</organism>
<evidence type="ECO:0000256" key="3">
    <source>
        <dbReference type="ARBA" id="ARBA00022884"/>
    </source>
</evidence>
<evidence type="ECO:0000313" key="9">
    <source>
        <dbReference type="Proteomes" id="UP000277108"/>
    </source>
</evidence>
<proteinExistence type="inferred from homology"/>
<accession>A0A3N5CCY9</accession>
<name>A0A1Q1G398_9BACL</name>
<keyword evidence="9" id="KW-1185">Reference proteome</keyword>
<reference evidence="8 9" key="1">
    <citation type="submission" date="2018-11" db="EMBL/GenBank/DDBJ databases">
        <title>Genomic Encyclopedia of Type Strains, Phase IV (KMG-IV): sequencing the most valuable type-strain genomes for metagenomic binning, comparative biology and taxonomic classification.</title>
        <authorList>
            <person name="Goeker M."/>
        </authorList>
    </citation>
    <scope>NUCLEOTIDE SEQUENCE [LARGE SCALE GENOMIC DNA]</scope>
    <source>
        <strain evidence="8 9">DSM 29158</strain>
    </source>
</reference>
<dbReference type="EMBL" id="RKRK01000005">
    <property type="protein sequence ID" value="RPF54871.1"/>
    <property type="molecule type" value="Genomic_DNA"/>
</dbReference>
<dbReference type="PANTHER" id="PTHR11560">
    <property type="entry name" value="39S RIBOSOMAL PROTEIN L10, MITOCHONDRIAL"/>
    <property type="match status" value="1"/>
</dbReference>
<dbReference type="Pfam" id="PF00466">
    <property type="entry name" value="Ribosomal_L10"/>
    <property type="match status" value="1"/>
</dbReference>
<dbReference type="GO" id="GO:1990904">
    <property type="term" value="C:ribonucleoprotein complex"/>
    <property type="evidence" value="ECO:0007669"/>
    <property type="project" value="UniProtKB-KW"/>
</dbReference>
<accession>A0A1Q1G398</accession>
<evidence type="ECO:0000256" key="7">
    <source>
        <dbReference type="HAMAP-Rule" id="MF_00362"/>
    </source>
</evidence>
<dbReference type="NCBIfam" id="NF000955">
    <property type="entry name" value="PRK00099.1-1"/>
    <property type="match status" value="1"/>
</dbReference>
<evidence type="ECO:0000256" key="4">
    <source>
        <dbReference type="ARBA" id="ARBA00022980"/>
    </source>
</evidence>